<feature type="transmembrane region" description="Helical" evidence="2">
    <location>
        <begin position="203"/>
        <end position="223"/>
    </location>
</feature>
<reference evidence="4" key="1">
    <citation type="journal article" date="2023" name="Commun. Biol.">
        <title>Genome analysis of Parmales, the sister group of diatoms, reveals the evolutionary specialization of diatoms from phago-mixotrophs to photoautotrophs.</title>
        <authorList>
            <person name="Ban H."/>
            <person name="Sato S."/>
            <person name="Yoshikawa S."/>
            <person name="Yamada K."/>
            <person name="Nakamura Y."/>
            <person name="Ichinomiya M."/>
            <person name="Sato N."/>
            <person name="Blanc-Mathieu R."/>
            <person name="Endo H."/>
            <person name="Kuwata A."/>
            <person name="Ogata H."/>
        </authorList>
    </citation>
    <scope>NUCLEOTIDE SEQUENCE [LARGE SCALE GENOMIC DNA]</scope>
    <source>
        <strain evidence="4">NIES 3700</strain>
    </source>
</reference>
<keyword evidence="4" id="KW-1185">Reference proteome</keyword>
<keyword evidence="2" id="KW-1133">Transmembrane helix</keyword>
<proteinExistence type="inferred from homology"/>
<feature type="transmembrane region" description="Helical" evidence="2">
    <location>
        <begin position="369"/>
        <end position="391"/>
    </location>
</feature>
<feature type="transmembrane region" description="Helical" evidence="2">
    <location>
        <begin position="477"/>
        <end position="497"/>
    </location>
</feature>
<dbReference type="GO" id="GO:0005886">
    <property type="term" value="C:plasma membrane"/>
    <property type="evidence" value="ECO:0007669"/>
    <property type="project" value="TreeGrafter"/>
</dbReference>
<dbReference type="PANTHER" id="PTHR11328:SF24">
    <property type="entry name" value="MAJOR FACILITATOR SUPERFAMILY (MFS) PROFILE DOMAIN-CONTAINING PROTEIN"/>
    <property type="match status" value="1"/>
</dbReference>
<feature type="transmembrane region" description="Helical" evidence="2">
    <location>
        <begin position="286"/>
        <end position="312"/>
    </location>
</feature>
<sequence>MVEDEVQQTHEIRELTTELRATGFAYSVSNNRFSKDETQPGHIGGGEGPITTITKMPFWVKCTFGAPQFSIFSIYMLISVHATLYYEKMGAKLAYLAFFTAFARSFDVLTDPLMSWWSDSTRTKWGRRRPFIAVGCFFFAFNQLMLLSPGVIAPSLKGTNGVSYWYGAFFVLFYLSDTLCNVPYNAFGPELTEDTAERSNMYFVQNIFGMVGTLMGAACPPGIEASGISMEWSFTIVGLIFGGWFIVTQLWLVHSLRERAESQKQAPVPLVTSMNRALRNDPFSRILLASFLDSVGWFALAATMPFYLQYVVRPGAYSDTSDEVWLAIGLVMFFISAIIATPFWLWCCKRFGKFRTWLAFNAMNGLTNSFFLFIPEGGIIASMIVTCLNGAPLGARFLNDSTLADTIDYDEFMSGERREAQFTMFISFVPKVVSIPTQALPIALIAAAGFIKSVDEDGDGKVEPQDQPDAVKAVIKWIYIGLPVCMNIFSFYVKWHYPIISEEMNRKISEGITLHAAGLPAQDPITGKMIPCKGNLTEKEIDDGNLLDHFALNDLKKLCKSADTSFLLQALYMRRAIGGFLLVGCLGGVYASFGWLEDPTLSFIPSMFQIGIGLAMMYLVIVTFRVQAAYELDKQGIDVEFVRKWRAHIGDTPKKSSAPLPLKPGIILKRLRERMAKVAPALARKSGGGKGPIDVHMV</sequence>
<protein>
    <submittedName>
        <fullName evidence="3">Uncharacterized protein</fullName>
    </submittedName>
</protein>
<keyword evidence="2" id="KW-0472">Membrane</keyword>
<evidence type="ECO:0000313" key="4">
    <source>
        <dbReference type="Proteomes" id="UP001165122"/>
    </source>
</evidence>
<dbReference type="EMBL" id="BRXW01000569">
    <property type="protein sequence ID" value="GMH67158.1"/>
    <property type="molecule type" value="Genomic_DNA"/>
</dbReference>
<feature type="transmembrane region" description="Helical" evidence="2">
    <location>
        <begin position="324"/>
        <end position="348"/>
    </location>
</feature>
<evidence type="ECO:0000256" key="2">
    <source>
        <dbReference type="SAM" id="Phobius"/>
    </source>
</evidence>
<accession>A0A9W7E699</accession>
<dbReference type="Pfam" id="PF13347">
    <property type="entry name" value="MFS_2"/>
    <property type="match status" value="1"/>
</dbReference>
<dbReference type="Proteomes" id="UP001165122">
    <property type="component" value="Unassembled WGS sequence"/>
</dbReference>
<dbReference type="GO" id="GO:0008643">
    <property type="term" value="P:carbohydrate transport"/>
    <property type="evidence" value="ECO:0007669"/>
    <property type="project" value="InterPro"/>
</dbReference>
<name>A0A9W7E699_9STRA</name>
<dbReference type="InterPro" id="IPR036259">
    <property type="entry name" value="MFS_trans_sf"/>
</dbReference>
<feature type="transmembrane region" description="Helical" evidence="2">
    <location>
        <begin position="576"/>
        <end position="596"/>
    </location>
</feature>
<feature type="transmembrane region" description="Helical" evidence="2">
    <location>
        <begin position="235"/>
        <end position="253"/>
    </location>
</feature>
<gene>
    <name evidence="3" type="ORF">TrLO_g1863</name>
</gene>
<organism evidence="3 4">
    <name type="scientific">Triparma laevis f. longispina</name>
    <dbReference type="NCBI Taxonomy" id="1714387"/>
    <lineage>
        <taxon>Eukaryota</taxon>
        <taxon>Sar</taxon>
        <taxon>Stramenopiles</taxon>
        <taxon>Ochrophyta</taxon>
        <taxon>Bolidophyceae</taxon>
        <taxon>Parmales</taxon>
        <taxon>Triparmaceae</taxon>
        <taxon>Triparma</taxon>
    </lineage>
</organism>
<feature type="transmembrane region" description="Helical" evidence="2">
    <location>
        <begin position="602"/>
        <end position="624"/>
    </location>
</feature>
<dbReference type="AlphaFoldDB" id="A0A9W7E699"/>
<dbReference type="SUPFAM" id="SSF103473">
    <property type="entry name" value="MFS general substrate transporter"/>
    <property type="match status" value="1"/>
</dbReference>
<dbReference type="OrthoDB" id="197206at2759"/>
<feature type="transmembrane region" description="Helical" evidence="2">
    <location>
        <begin position="131"/>
        <end position="152"/>
    </location>
</feature>
<evidence type="ECO:0000313" key="3">
    <source>
        <dbReference type="EMBL" id="GMH67158.1"/>
    </source>
</evidence>
<dbReference type="Gene3D" id="1.20.1250.20">
    <property type="entry name" value="MFS general substrate transporter like domains"/>
    <property type="match status" value="2"/>
</dbReference>
<dbReference type="PANTHER" id="PTHR11328">
    <property type="entry name" value="MAJOR FACILITATOR SUPERFAMILY DOMAIN-CONTAINING PROTEIN"/>
    <property type="match status" value="1"/>
</dbReference>
<dbReference type="GO" id="GO:0015293">
    <property type="term" value="F:symporter activity"/>
    <property type="evidence" value="ECO:0007669"/>
    <property type="project" value="InterPro"/>
</dbReference>
<evidence type="ECO:0000256" key="1">
    <source>
        <dbReference type="ARBA" id="ARBA00008335"/>
    </source>
</evidence>
<comment type="similarity">
    <text evidence="1">Belongs to the major facilitator superfamily.</text>
</comment>
<keyword evidence="2" id="KW-0812">Transmembrane</keyword>
<feature type="transmembrane region" description="Helical" evidence="2">
    <location>
        <begin position="64"/>
        <end position="86"/>
    </location>
</feature>
<comment type="caution">
    <text evidence="3">The sequence shown here is derived from an EMBL/GenBank/DDBJ whole genome shotgun (WGS) entry which is preliminary data.</text>
</comment>
<feature type="transmembrane region" description="Helical" evidence="2">
    <location>
        <begin position="164"/>
        <end position="182"/>
    </location>
</feature>
<dbReference type="InterPro" id="IPR039672">
    <property type="entry name" value="MFS_2"/>
</dbReference>